<comment type="caution">
    <text evidence="1">The sequence shown here is derived from an EMBL/GenBank/DDBJ whole genome shotgun (WGS) entry which is preliminary data.</text>
</comment>
<gene>
    <name evidence="1" type="ORF">F9817_09750</name>
</gene>
<dbReference type="AlphaFoldDB" id="A0A7X4LKA0"/>
<dbReference type="NCBIfam" id="TIGR00752">
    <property type="entry name" value="slp"/>
    <property type="match status" value="1"/>
</dbReference>
<evidence type="ECO:0000313" key="1">
    <source>
        <dbReference type="EMBL" id="MZI93482.1"/>
    </source>
</evidence>
<reference evidence="1 2" key="1">
    <citation type="submission" date="2019-10" db="EMBL/GenBank/DDBJ databases">
        <title>Vibrio sp. nov. isolated from a shrimp pond.</title>
        <authorList>
            <person name="Gomez-Gil B."/>
            <person name="Enciso-Ibarra J."/>
            <person name="Enciso-Ibarra K."/>
            <person name="Bolan-Mejia C."/>
        </authorList>
    </citation>
    <scope>NUCLEOTIDE SEQUENCE [LARGE SCALE GENOMIC DNA]</scope>
    <source>
        <strain evidence="1 2">CAIM 722</strain>
    </source>
</reference>
<keyword evidence="1" id="KW-0449">Lipoprotein</keyword>
<dbReference type="PANTHER" id="PTHR37530">
    <property type="entry name" value="OUTER MEMBRANE PROTEIN SLP"/>
    <property type="match status" value="1"/>
</dbReference>
<dbReference type="RefSeq" id="WP_161154939.1">
    <property type="nucleotide sequence ID" value="NZ_WEKT01000013.1"/>
</dbReference>
<organism evidence="1 2">
    <name type="scientific">Vibrio eleionomae</name>
    <dbReference type="NCBI Taxonomy" id="2653505"/>
    <lineage>
        <taxon>Bacteria</taxon>
        <taxon>Pseudomonadati</taxon>
        <taxon>Pseudomonadota</taxon>
        <taxon>Gammaproteobacteria</taxon>
        <taxon>Vibrionales</taxon>
        <taxon>Vibrionaceae</taxon>
        <taxon>Vibrio</taxon>
    </lineage>
</organism>
<dbReference type="GO" id="GO:0019867">
    <property type="term" value="C:outer membrane"/>
    <property type="evidence" value="ECO:0007669"/>
    <property type="project" value="InterPro"/>
</dbReference>
<dbReference type="InterPro" id="IPR004658">
    <property type="entry name" value="OMP_Slp"/>
</dbReference>
<dbReference type="PROSITE" id="PS51257">
    <property type="entry name" value="PROKAR_LIPOPROTEIN"/>
    <property type="match status" value="1"/>
</dbReference>
<dbReference type="EMBL" id="WEKT01000013">
    <property type="protein sequence ID" value="MZI93482.1"/>
    <property type="molecule type" value="Genomic_DNA"/>
</dbReference>
<sequence length="185" mass="20948">MKIIKLQWLIALLPFLFLTGCVSMPPELAGHQEAVITDYHAWTSHLTTNSEVRLGGVIAGVSNLANKTRLEIVNLPIDKTGRPNLSVEPKGRFIAYVDGFLDPVSYSKGRLITVIGQTMTAEKGHIGDYKQTFPVMRVTGEHLWKVEERVIMDDLGPNFYRCRGFYCRHFEDSYYSEGRVIKTVK</sequence>
<name>A0A7X4LKA0_9VIBR</name>
<protein>
    <submittedName>
        <fullName evidence="1">Slp/YeaY family lipoprotein</fullName>
    </submittedName>
</protein>
<dbReference type="PIRSF" id="PIRSF004982">
    <property type="entry name" value="SlP"/>
    <property type="match status" value="1"/>
</dbReference>
<proteinExistence type="predicted"/>
<dbReference type="PANTHER" id="PTHR37530:SF1">
    <property type="entry name" value="OUTER MEMBRANE PROTEIN SLP"/>
    <property type="match status" value="1"/>
</dbReference>
<evidence type="ECO:0000313" key="2">
    <source>
        <dbReference type="Proteomes" id="UP000462621"/>
    </source>
</evidence>
<accession>A0A7X4LKA0</accession>
<dbReference type="Pfam" id="PF03843">
    <property type="entry name" value="Slp"/>
    <property type="match status" value="1"/>
</dbReference>
<dbReference type="Proteomes" id="UP000462621">
    <property type="component" value="Unassembled WGS sequence"/>
</dbReference>
<keyword evidence="2" id="KW-1185">Reference proteome</keyword>